<gene>
    <name evidence="4" type="ORF">M72_13471</name>
</gene>
<keyword evidence="4" id="KW-0540">Nuclease</keyword>
<dbReference type="SMART" id="SM01027">
    <property type="entry name" value="Beta-Casp"/>
    <property type="match status" value="1"/>
</dbReference>
<keyword evidence="5" id="KW-1185">Reference proteome</keyword>
<dbReference type="Gene3D" id="3.60.15.10">
    <property type="entry name" value="Ribonuclease Z/Hydroxyacylglutathione hydrolase-like"/>
    <property type="match status" value="1"/>
</dbReference>
<dbReference type="Proteomes" id="UP000049979">
    <property type="component" value="Unassembled WGS sequence"/>
</dbReference>
<keyword evidence="4" id="KW-0269">Exonuclease</keyword>
<evidence type="ECO:0000313" key="4">
    <source>
        <dbReference type="EMBL" id="CRL41708.1"/>
    </source>
</evidence>
<dbReference type="InterPro" id="IPR011108">
    <property type="entry name" value="RMMBL"/>
</dbReference>
<dbReference type="STRING" id="301302.ERS852420_01221"/>
<feature type="domain" description="Beta-Casp" evidence="3">
    <location>
        <begin position="253"/>
        <end position="382"/>
    </location>
</feature>
<evidence type="ECO:0000313" key="5">
    <source>
        <dbReference type="Proteomes" id="UP000049979"/>
    </source>
</evidence>
<dbReference type="Pfam" id="PF10996">
    <property type="entry name" value="Beta-Casp"/>
    <property type="match status" value="1"/>
</dbReference>
<evidence type="ECO:0000256" key="1">
    <source>
        <dbReference type="ARBA" id="ARBA00022801"/>
    </source>
</evidence>
<dbReference type="PANTHER" id="PTHR11203:SF37">
    <property type="entry name" value="INTEGRATOR COMPLEX SUBUNIT 11"/>
    <property type="match status" value="1"/>
</dbReference>
<evidence type="ECO:0000259" key="2">
    <source>
        <dbReference type="SMART" id="SM00849"/>
    </source>
</evidence>
<name>A0A0M6WWC5_9FIRM</name>
<reference evidence="5" key="1">
    <citation type="submission" date="2015-05" db="EMBL/GenBank/DDBJ databases">
        <authorList>
            <consortium name="Pathogen Informatics"/>
        </authorList>
    </citation>
    <scope>NUCLEOTIDE SEQUENCE [LARGE SCALE GENOMIC DNA]</scope>
    <source>
        <strain evidence="5">M72</strain>
    </source>
</reference>
<organism evidence="4 5">
    <name type="scientific">Roseburia faecis</name>
    <dbReference type="NCBI Taxonomy" id="301302"/>
    <lineage>
        <taxon>Bacteria</taxon>
        <taxon>Bacillati</taxon>
        <taxon>Bacillota</taxon>
        <taxon>Clostridia</taxon>
        <taxon>Lachnospirales</taxon>
        <taxon>Lachnospiraceae</taxon>
        <taxon>Roseburia</taxon>
    </lineage>
</organism>
<dbReference type="Gene3D" id="3.40.50.10890">
    <property type="match status" value="1"/>
</dbReference>
<keyword evidence="1" id="KW-0378">Hydrolase</keyword>
<dbReference type="SMART" id="SM00849">
    <property type="entry name" value="Lactamase_B"/>
    <property type="match status" value="1"/>
</dbReference>
<dbReference type="SUPFAM" id="SSF56281">
    <property type="entry name" value="Metallo-hydrolase/oxidoreductase"/>
    <property type="match status" value="1"/>
</dbReference>
<dbReference type="Pfam" id="PF07521">
    <property type="entry name" value="RMMBL"/>
    <property type="match status" value="1"/>
</dbReference>
<dbReference type="EMBL" id="CVRR01000048">
    <property type="protein sequence ID" value="CRL41708.1"/>
    <property type="molecule type" value="Genomic_DNA"/>
</dbReference>
<feature type="domain" description="Metallo-beta-lactamase" evidence="2">
    <location>
        <begin position="16"/>
        <end position="219"/>
    </location>
</feature>
<proteinExistence type="predicted"/>
<dbReference type="GO" id="GO:0004521">
    <property type="term" value="F:RNA endonuclease activity"/>
    <property type="evidence" value="ECO:0007669"/>
    <property type="project" value="TreeGrafter"/>
</dbReference>
<accession>A0A0M6WWC5</accession>
<dbReference type="AlphaFoldDB" id="A0A0M6WWC5"/>
<dbReference type="CDD" id="cd16295">
    <property type="entry name" value="TTHA0252-CPSF-like_MBL-fold"/>
    <property type="match status" value="1"/>
</dbReference>
<protein>
    <submittedName>
        <fullName evidence="4">Putative exonuclease of the beta-lactamase fold involved in RNA processing</fullName>
    </submittedName>
</protein>
<sequence>MVFMKIEFLGADREVTGSCHYVAFGETHFLVDCGMEQGADLYVNQEIPVNPATIDYVFVTHAHIDHSGLLPLLYNHGFRGKIFATTATCELCNIMLKDSAHIQEFEAEWKNRKARRAGRPEVTPMYNMEDAQGVLEHFVPCTYHETVQICEGLTIRFVDAGHLLGSSSIEIWVTEDGETRKLVFSGDIGNYNRPLIRDPEYLEEADYVIMESTYGNRNHNTPPDYAAELAKVMNSTFTKGGNLVIPAFSVGRTQEMLYYMRRIKTEGLLPEYPGFEVYIDSPLAVEATNIFHKSVEECFDEEARQLVQSGINPIQFPGLKVAVSSEESKMINFNQKSKVIISASGMCEAGRIRHHLKHNLWRTDSTILFVGYQVPGTLGYSLLNGVKKVKLFGEEIEVRASIVNLPGISGHADRDHLTAWIANFKKPPKKVFIVHGEETTAVEFAEHVRNDVGFDALAPYSGDAYDLLTGEQIAQGSRQLVEKKTQGVYRAKSGAFDRLMIAGERLIAVIKKCQGMANKDLGKFADQINSLCDKWDR</sequence>
<dbReference type="InterPro" id="IPR022712">
    <property type="entry name" value="Beta_Casp"/>
</dbReference>
<dbReference type="InterPro" id="IPR001279">
    <property type="entry name" value="Metallo-B-lactamas"/>
</dbReference>
<dbReference type="InterPro" id="IPR036866">
    <property type="entry name" value="RibonucZ/Hydroxyglut_hydro"/>
</dbReference>
<dbReference type="PANTHER" id="PTHR11203">
    <property type="entry name" value="CLEAVAGE AND POLYADENYLATION SPECIFICITY FACTOR FAMILY MEMBER"/>
    <property type="match status" value="1"/>
</dbReference>
<dbReference type="GO" id="GO:0004527">
    <property type="term" value="F:exonuclease activity"/>
    <property type="evidence" value="ECO:0007669"/>
    <property type="project" value="UniProtKB-KW"/>
</dbReference>
<dbReference type="InterPro" id="IPR050698">
    <property type="entry name" value="MBL"/>
</dbReference>
<dbReference type="Pfam" id="PF16661">
    <property type="entry name" value="Lactamase_B_6"/>
    <property type="match status" value="1"/>
</dbReference>
<evidence type="ECO:0000259" key="3">
    <source>
        <dbReference type="SMART" id="SM01027"/>
    </source>
</evidence>